<keyword evidence="2" id="KW-0964">Secreted</keyword>
<evidence type="ECO:0000256" key="4">
    <source>
        <dbReference type="ARBA" id="ARBA00023026"/>
    </source>
</evidence>
<evidence type="ECO:0000256" key="3">
    <source>
        <dbReference type="ARBA" id="ARBA00022737"/>
    </source>
</evidence>
<comment type="caution">
    <text evidence="7">The sequence shown here is derived from an EMBL/GenBank/DDBJ whole genome shotgun (WGS) entry which is preliminary data.</text>
</comment>
<dbReference type="InterPro" id="IPR006530">
    <property type="entry name" value="YD"/>
</dbReference>
<dbReference type="GO" id="GO:0005576">
    <property type="term" value="C:extracellular region"/>
    <property type="evidence" value="ECO:0007669"/>
    <property type="project" value="UniProtKB-SubCell"/>
</dbReference>
<keyword evidence="3" id="KW-0677">Repeat</keyword>
<feature type="region of interest" description="Disordered" evidence="5">
    <location>
        <begin position="44"/>
        <end position="72"/>
    </location>
</feature>
<dbReference type="InterPro" id="IPR050708">
    <property type="entry name" value="T6SS_VgrG/RHS"/>
</dbReference>
<dbReference type="Pfam" id="PF15650">
    <property type="entry name" value="Tox-REase-9"/>
    <property type="match status" value="1"/>
</dbReference>
<dbReference type="GO" id="GO:0005737">
    <property type="term" value="C:cytoplasm"/>
    <property type="evidence" value="ECO:0007669"/>
    <property type="project" value="InterPro"/>
</dbReference>
<dbReference type="InterPro" id="IPR003284">
    <property type="entry name" value="Sal_SpvB"/>
</dbReference>
<dbReference type="InterPro" id="IPR056823">
    <property type="entry name" value="TEN-like_YD-shell"/>
</dbReference>
<dbReference type="Pfam" id="PF03534">
    <property type="entry name" value="SpvB"/>
    <property type="match status" value="1"/>
</dbReference>
<dbReference type="PANTHER" id="PTHR32305:SF17">
    <property type="entry name" value="TRNA NUCLEASE WAPA"/>
    <property type="match status" value="1"/>
</dbReference>
<gene>
    <name evidence="7" type="ORF">A3J05_02390</name>
</gene>
<dbReference type="NCBIfam" id="TIGR01643">
    <property type="entry name" value="YD_repeat_2x"/>
    <property type="match status" value="2"/>
</dbReference>
<dbReference type="GO" id="GO:0046872">
    <property type="term" value="F:metal ion binding"/>
    <property type="evidence" value="ECO:0007669"/>
    <property type="project" value="InterPro"/>
</dbReference>
<dbReference type="InterPro" id="IPR022385">
    <property type="entry name" value="Rhs_assc_core"/>
</dbReference>
<keyword evidence="4" id="KW-0843">Virulence</keyword>
<evidence type="ECO:0000259" key="6">
    <source>
        <dbReference type="PROSITE" id="PS50853"/>
    </source>
</evidence>
<dbReference type="EMBL" id="MFFF01000003">
    <property type="protein sequence ID" value="OGF00054.1"/>
    <property type="molecule type" value="Genomic_DNA"/>
</dbReference>
<reference evidence="7 8" key="1">
    <citation type="journal article" date="2016" name="Nat. Commun.">
        <title>Thousands of microbial genomes shed light on interconnected biogeochemical processes in an aquifer system.</title>
        <authorList>
            <person name="Anantharaman K."/>
            <person name="Brown C.T."/>
            <person name="Hug L.A."/>
            <person name="Sharon I."/>
            <person name="Castelle C.J."/>
            <person name="Probst A.J."/>
            <person name="Thomas B.C."/>
            <person name="Singh A."/>
            <person name="Wilkins M.J."/>
            <person name="Karaoz U."/>
            <person name="Brodie E.L."/>
            <person name="Williams K.H."/>
            <person name="Hubbard S.S."/>
            <person name="Banfield J.F."/>
        </authorList>
    </citation>
    <scope>NUCLEOTIDE SEQUENCE [LARGE SCALE GENOMIC DNA]</scope>
</reference>
<comment type="subcellular location">
    <subcellularLocation>
        <location evidence="1">Secreted</location>
    </subcellularLocation>
</comment>
<evidence type="ECO:0000256" key="5">
    <source>
        <dbReference type="SAM" id="MobiDB-lite"/>
    </source>
</evidence>
<accession>A0A1F5QCW2</accession>
<dbReference type="Pfam" id="PF16656">
    <property type="entry name" value="Pur_ac_phosph_N"/>
    <property type="match status" value="1"/>
</dbReference>
<evidence type="ECO:0000313" key="8">
    <source>
        <dbReference type="Proteomes" id="UP000177235"/>
    </source>
</evidence>
<name>A0A1F5QCW2_9BACT</name>
<dbReference type="Proteomes" id="UP000177235">
    <property type="component" value="Unassembled WGS sequence"/>
</dbReference>
<dbReference type="InterPro" id="IPR008963">
    <property type="entry name" value="Purple_acid_Pase-like_N"/>
</dbReference>
<dbReference type="Gene3D" id="2.180.10.10">
    <property type="entry name" value="RHS repeat-associated core"/>
    <property type="match status" value="3"/>
</dbReference>
<dbReference type="GO" id="GO:0003993">
    <property type="term" value="F:acid phosphatase activity"/>
    <property type="evidence" value="ECO:0007669"/>
    <property type="project" value="InterPro"/>
</dbReference>
<protein>
    <recommendedName>
        <fullName evidence="6">Fibronectin type-III domain-containing protein</fullName>
    </recommendedName>
</protein>
<feature type="domain" description="Fibronectin type-III" evidence="6">
    <location>
        <begin position="2172"/>
        <end position="2266"/>
    </location>
</feature>
<organism evidence="7 8">
    <name type="scientific">Candidatus Doudnabacteria bacterium RIFCSPLOWO2_02_FULL_48_13</name>
    <dbReference type="NCBI Taxonomy" id="1817845"/>
    <lineage>
        <taxon>Bacteria</taxon>
        <taxon>Candidatus Doudnaibacteriota</taxon>
    </lineage>
</organism>
<dbReference type="SUPFAM" id="SSF69318">
    <property type="entry name" value="Integrin alpha N-terminal domain"/>
    <property type="match status" value="1"/>
</dbReference>
<evidence type="ECO:0000313" key="7">
    <source>
        <dbReference type="EMBL" id="OGF00054.1"/>
    </source>
</evidence>
<evidence type="ECO:0000256" key="1">
    <source>
        <dbReference type="ARBA" id="ARBA00004613"/>
    </source>
</evidence>
<dbReference type="PANTHER" id="PTHR32305">
    <property type="match status" value="1"/>
</dbReference>
<dbReference type="NCBIfam" id="TIGR03696">
    <property type="entry name" value="Rhs_assc_core"/>
    <property type="match status" value="1"/>
</dbReference>
<dbReference type="Pfam" id="PF05593">
    <property type="entry name" value="RHS_repeat"/>
    <property type="match status" value="1"/>
</dbReference>
<dbReference type="InterPro" id="IPR028994">
    <property type="entry name" value="Integrin_alpha_N"/>
</dbReference>
<dbReference type="PROSITE" id="PS50853">
    <property type="entry name" value="FN3"/>
    <property type="match status" value="1"/>
</dbReference>
<dbReference type="InterPro" id="IPR031325">
    <property type="entry name" value="RHS_repeat"/>
</dbReference>
<dbReference type="InterPro" id="IPR003961">
    <property type="entry name" value="FN3_dom"/>
</dbReference>
<evidence type="ECO:0000256" key="2">
    <source>
        <dbReference type="ARBA" id="ARBA00022525"/>
    </source>
</evidence>
<dbReference type="InterPro" id="IPR028902">
    <property type="entry name" value="Tox-REase-9_dom"/>
</dbReference>
<dbReference type="Pfam" id="PF25023">
    <property type="entry name" value="TEN_YD-shell"/>
    <property type="match status" value="1"/>
</dbReference>
<dbReference type="SUPFAM" id="SSF49363">
    <property type="entry name" value="Purple acid phosphatase, N-terminal domain"/>
    <property type="match status" value="1"/>
</dbReference>
<proteinExistence type="predicted"/>
<dbReference type="InterPro" id="IPR015914">
    <property type="entry name" value="PAPs_N"/>
</dbReference>
<sequence>MPNKQALLMKSLALFSVFCLIVSAVIPVSVVFAQELSVETDPVDDNNVEINPGTGQDVLLPKGPPDLGESESGGEMMSLLGGGASFANNFVGPDNAGLSPRNSGDFGVDELTGAFSYSYPIKLPPGRGGLQPDLALQYNHQLKNVGSMTGYSWHLNIPYVQRDNRFGVDEIYSHNSFLLSLNGGSELVPISVNGSGQGTYGKRIENDFSKIELTTQNKWLVTDKFGTLYTFGTSTSTRVVNPTDSTKIFKWMLEEVRDTNDNFIRYEYYKDSNQIYPKKIFYTGHASTDGVFVIEFKPFDGSPTENNVVTTSYESGFEVKTKFLLDSIDVKIDGTLKISHDLQYTQSHDEKKFLLSNIVPKFYDGATPHTKDELNFDYSSATTTYHLVADPDYYDLPYALDDDPGSTLQSDVFLDFDSDSLTDYARVICETDGDIEIEAWTNDGVDGWATSTPYSLSLNSAYSCDTSGGTFNTMPVAFANLNGDHLVDMLIDDDFFYINTGTTWQQTTSTLPVDLQDSTASGQPPADQVIFRDMNGDGYDDLILNSHPNNHEAAIEVYIRDESTGDWDPDNDYDLSVDMNNSDCLVNGGDPFAYTDINSDGLPDIFYNYNCTAVNPAQIDDKYYLNTGNGFVETAQYGPTAVISSYSSGASVEKNIHYFSDFNKDGAYDYGVFERVNNGGSNRAIMSLFSVVFDTGLDGPGYSDADVPIAIADINGDQIQDVVYYTGGELYLYLGKSTKPDVLRKINFQSGANTYIYYGYSGSEKDGSGNLENPDLPFNIHVVKEVVSDNGSGLYQGTRYSYRDGKSISYLSDSIKDVYGFAEVEKRIGKAMPDIDFGTGADGAFTSSGNTTWTSDKNFTSLTIQSGHTITVEPGVVIKVQGNAQISGTLYAKGQGYAGGWVDGGVGERGDGPGGGGGGVTITSSSSSGGGGAGHGATAQDGEGCQPGYCDGGKAYGNELLENIDKGSGGGGTAPRGAAEGASGGAGGGIIRLYANSLTVSGSINADGDDGNDGNAASGDYYTGGAGGGSGGTIFIKSFESAALGSNLVHALAGAGGEGVYDGGDGAIGRIRIESQSITGTTNPTYFSVGDFDYSIENTTEDDDLKKTINLYHLAADAGRYLHGQLKQTKKYDAEDTLLAVSFNHWDEDDLGNSRKFVSLESKSDTDLTDTQVSTATEYTYDAYGNVLTEEKLGKVTVNTSTGEITNILSGDERTITYEYASDSTKHIRAFPKTETVSSGGDSREKDFYFDGVAHGEIDYGNLTREYFIVDDVEINRTYNSRGLLITEIDPNSSTSTIDYDEDFMYPAEATNPLNQTTFTSFNFLNGEVATSTDPNGFVTKNSFDAFGRVIETKISDPENPSQLVTSKTITYDDDSSPRFREITTHLTASTTIVSREFKNGLDQLVQTKTEMEDGDYATVDFTYDPFGRLTRQSLPYFTATTTYTEADLDVPATTFEYDALDRVVTETTSVGSTSYEYDGFTTTVTDPNTNEKDLTKDTYGNLVEVKEYNNAQTYTTEYEYNPFDELTKVTDALGNVRNFTYDDLGRRTGAEDLHDPGDVTFGEWTYDYDKNENLTQSTDPKSQIIQYAYDELNRVETENYTGQGGTEVTYTYDSCTYGETRLCSAASPDSDTDYEYNILGLVAEETRNIDSVNYVTEYVYDRQGNLTNIVYPDNSEVKYVYNAAGQLEKIQQKESGGAFADVVVDFDYGPHGKVIFQENANCTETTNTYDEDELYRLRNRLTVNACAEEMGGLSQEEMFSIMADIEPTDEKSPAEQVAEEIQSPEKETLAPEEARVIEPTEEIEQPTEVTLPGIPINKQLIGQSDAEKARIKGAEIAKIKKVSKTQRKDYAIEIVGMNPIDKGVELFVRAWDSKGEQIGFGRDGTVDIERFRIYNPPILVSDPNGDIIHTWTDKDGQTRERRLREDLEEAVLQVIEHNLSVMKNIHDGSKIVKGKRGNTVTTAYPTIDDFTRQNYTLGSGVSWATIVADAGNQVWNNADDALEVLMIRSDSTTNNWRQISRSILLFDTSVIGSDTIDSAIFSLASVADKLDQGGITPNLNVYSAAPAATSTIVAGDYDSLGSTPFANAIAFGDLPNIDGTYANWTFNATGIAAIDKNGISKFGVRNASYDVAASAPNWGNNQTARWDAYATDHSGTTQDPKLVVEHSVDLVLSNLTATNITSTSTTITWNTNIAADSEVVYGTSNPVETSDPLLSEQNSTQTTSHSIFLTDLTPDTTYYYYASSTSATTGLSATSTQQSFTTTDGSSPNTGLQNLTYTYDPVGNITRIDDDSETDAARLVTYTYDDLNRLISATSTSTPSFTHSYAYSSIGNASSTPAGTYVYAGTGYANPHAATSIDSIIQSYDNNGNLTGNGTWSYVWDYNNRLVQATSTSEDITYAYDHTSQRISVDDGSTTTIYPNRYFNTDGTATKHIFAGDLLIATIQGTGPTTTISYIHTDHLTGSSAVTDETGDLIQLLDYYPYGELRIDDYTTFDEQRKFTGHEYDRDTGLNYMNARYQNPATARFLSQDPVFWKIMAGMADPQLMNSYAYARGNPLAYNDPDGEFPSRADTANWLRNTSSGINSFFDKGPFHGFGLYDIVNFGTSLTTDFANSIDPNAGNFDRGLSAVGLLTTVTPVGEGTASVKSTAQNVIKSAENGIKRGANHPVVKEALEYGKVQHSLFKADEIGPTFLKEFRFANGLRADAIDFKNKVIYELKPENSRAIQQGYNQLRAYTEQAKNQFGDTFKGVLETYKRIVD</sequence>